<evidence type="ECO:0000256" key="1">
    <source>
        <dbReference type="SAM" id="Phobius"/>
    </source>
</evidence>
<gene>
    <name evidence="2" type="ORF">UV06_C0001G0107</name>
</gene>
<dbReference type="AlphaFoldDB" id="A0A0G1C169"/>
<accession>A0A0G1C169</accession>
<protein>
    <submittedName>
        <fullName evidence="2">Uncharacterized protein</fullName>
    </submittedName>
</protein>
<evidence type="ECO:0000313" key="2">
    <source>
        <dbReference type="EMBL" id="KKS43373.1"/>
    </source>
</evidence>
<dbReference type="Proteomes" id="UP000033854">
    <property type="component" value="Unassembled WGS sequence"/>
</dbReference>
<keyword evidence="1" id="KW-1133">Transmembrane helix</keyword>
<feature type="transmembrane region" description="Helical" evidence="1">
    <location>
        <begin position="6"/>
        <end position="30"/>
    </location>
</feature>
<proteinExistence type="predicted"/>
<organism evidence="2 3">
    <name type="scientific">Candidatus Collierbacteria bacterium GW2011_GWA2_42_17</name>
    <dbReference type="NCBI Taxonomy" id="1618378"/>
    <lineage>
        <taxon>Bacteria</taxon>
        <taxon>Candidatus Collieribacteriota</taxon>
    </lineage>
</organism>
<comment type="caution">
    <text evidence="2">The sequence shown here is derived from an EMBL/GenBank/DDBJ whole genome shotgun (WGS) entry which is preliminary data.</text>
</comment>
<name>A0A0G1C169_9BACT</name>
<evidence type="ECO:0000313" key="3">
    <source>
        <dbReference type="Proteomes" id="UP000033854"/>
    </source>
</evidence>
<dbReference type="EMBL" id="LCDA01000001">
    <property type="protein sequence ID" value="KKS43373.1"/>
    <property type="molecule type" value="Genomic_DNA"/>
</dbReference>
<keyword evidence="1" id="KW-0812">Transmembrane</keyword>
<reference evidence="2 3" key="1">
    <citation type="journal article" date="2015" name="Nature">
        <title>rRNA introns, odd ribosomes, and small enigmatic genomes across a large radiation of phyla.</title>
        <authorList>
            <person name="Brown C.T."/>
            <person name="Hug L.A."/>
            <person name="Thomas B.C."/>
            <person name="Sharon I."/>
            <person name="Castelle C.J."/>
            <person name="Singh A."/>
            <person name="Wilkins M.J."/>
            <person name="Williams K.H."/>
            <person name="Banfield J.F."/>
        </authorList>
    </citation>
    <scope>NUCLEOTIDE SEQUENCE [LARGE SCALE GENOMIC DNA]</scope>
</reference>
<sequence>MTLSQIISLISISVLTVVAVIVGIELILVLKELKSSLTRVNRTLDTADETLQKLSQPAVGLFAIIEGFRQSGKIVEMVQHLLGKDKPSAPVNLEEDESQ</sequence>
<keyword evidence="1" id="KW-0472">Membrane</keyword>